<dbReference type="EMBL" id="JANIPJ010000013">
    <property type="protein sequence ID" value="MCR2805833.1"/>
    <property type="molecule type" value="Genomic_DNA"/>
</dbReference>
<dbReference type="RefSeq" id="WP_257448718.1">
    <property type="nucleotide sequence ID" value="NZ_JANIPJ010000013.1"/>
</dbReference>
<protein>
    <submittedName>
        <fullName evidence="1">Uncharacterized protein</fullName>
    </submittedName>
</protein>
<dbReference type="AlphaFoldDB" id="A0A9X2MU02"/>
<accession>A0A9X2MU02</accession>
<keyword evidence="2" id="KW-1185">Reference proteome</keyword>
<sequence>MEGEITFIDAEKNQMDINGQSIYADNISKYEIGQKVKVTLIDTTSQDDWDPEDFKVKEIVVIDLNEER</sequence>
<gene>
    <name evidence="1" type="ORF">NQZ67_18280</name>
</gene>
<dbReference type="Proteomes" id="UP001141950">
    <property type="component" value="Unassembled WGS sequence"/>
</dbReference>
<proteinExistence type="predicted"/>
<comment type="caution">
    <text evidence="1">The sequence shown here is derived from an EMBL/GenBank/DDBJ whole genome shotgun (WGS) entry which is preliminary data.</text>
</comment>
<evidence type="ECO:0000313" key="1">
    <source>
        <dbReference type="EMBL" id="MCR2805833.1"/>
    </source>
</evidence>
<name>A0A9X2MU02_9BACL</name>
<evidence type="ECO:0000313" key="2">
    <source>
        <dbReference type="Proteomes" id="UP001141950"/>
    </source>
</evidence>
<reference evidence="1" key="1">
    <citation type="submission" date="2022-08" db="EMBL/GenBank/DDBJ databases">
        <title>The genomic sequence of strain Paenibacillus sp. SCIV0701.</title>
        <authorList>
            <person name="Zhao H."/>
        </authorList>
    </citation>
    <scope>NUCLEOTIDE SEQUENCE</scope>
    <source>
        <strain evidence="1">SCIV0701</strain>
    </source>
</reference>
<organism evidence="1 2">
    <name type="scientific">Paenibacillus soyae</name>
    <dbReference type="NCBI Taxonomy" id="2969249"/>
    <lineage>
        <taxon>Bacteria</taxon>
        <taxon>Bacillati</taxon>
        <taxon>Bacillota</taxon>
        <taxon>Bacilli</taxon>
        <taxon>Bacillales</taxon>
        <taxon>Paenibacillaceae</taxon>
        <taxon>Paenibacillus</taxon>
    </lineage>
</organism>